<keyword evidence="4" id="KW-1185">Reference proteome</keyword>
<evidence type="ECO:0000313" key="4">
    <source>
        <dbReference type="Proteomes" id="UP000679126"/>
    </source>
</evidence>
<dbReference type="Gene3D" id="3.40.710.10">
    <property type="entry name" value="DD-peptidase/beta-lactamase superfamily"/>
    <property type="match status" value="1"/>
</dbReference>
<evidence type="ECO:0000313" key="3">
    <source>
        <dbReference type="EMBL" id="MBO9150821.1"/>
    </source>
</evidence>
<dbReference type="Proteomes" id="UP000679126">
    <property type="component" value="Unassembled WGS sequence"/>
</dbReference>
<dbReference type="RefSeq" id="WP_209142440.1">
    <property type="nucleotide sequence ID" value="NZ_JAGHKP010000001.1"/>
</dbReference>
<organism evidence="3 4">
    <name type="scientific">Chitinophaga chungangae</name>
    <dbReference type="NCBI Taxonomy" id="2821488"/>
    <lineage>
        <taxon>Bacteria</taxon>
        <taxon>Pseudomonadati</taxon>
        <taxon>Bacteroidota</taxon>
        <taxon>Chitinophagia</taxon>
        <taxon>Chitinophagales</taxon>
        <taxon>Chitinophagaceae</taxon>
        <taxon>Chitinophaga</taxon>
    </lineage>
</organism>
<feature type="domain" description="Beta-lactamase-related" evidence="2">
    <location>
        <begin position="43"/>
        <end position="329"/>
    </location>
</feature>
<name>A0ABS3Y864_9BACT</name>
<dbReference type="InterPro" id="IPR050491">
    <property type="entry name" value="AmpC-like"/>
</dbReference>
<dbReference type="InterPro" id="IPR012338">
    <property type="entry name" value="Beta-lactam/transpept-like"/>
</dbReference>
<keyword evidence="1" id="KW-0732">Signal</keyword>
<feature type="signal peptide" evidence="1">
    <location>
        <begin position="1"/>
        <end position="20"/>
    </location>
</feature>
<dbReference type="Pfam" id="PF00144">
    <property type="entry name" value="Beta-lactamase"/>
    <property type="match status" value="1"/>
</dbReference>
<dbReference type="PANTHER" id="PTHR46825">
    <property type="entry name" value="D-ALANYL-D-ALANINE-CARBOXYPEPTIDASE/ENDOPEPTIDASE AMPH"/>
    <property type="match status" value="1"/>
</dbReference>
<protein>
    <submittedName>
        <fullName evidence="3">Serine hydrolase</fullName>
    </submittedName>
</protein>
<evidence type="ECO:0000256" key="1">
    <source>
        <dbReference type="SAM" id="SignalP"/>
    </source>
</evidence>
<evidence type="ECO:0000259" key="2">
    <source>
        <dbReference type="Pfam" id="PF00144"/>
    </source>
</evidence>
<dbReference type="PANTHER" id="PTHR46825:SF9">
    <property type="entry name" value="BETA-LACTAMASE-RELATED DOMAIN-CONTAINING PROTEIN"/>
    <property type="match status" value="1"/>
</dbReference>
<reference evidence="4" key="1">
    <citation type="submission" date="2021-03" db="EMBL/GenBank/DDBJ databases">
        <title>Assistant Professor.</title>
        <authorList>
            <person name="Huq M.A."/>
        </authorList>
    </citation>
    <scope>NUCLEOTIDE SEQUENCE [LARGE SCALE GENOMIC DNA]</scope>
    <source>
        <strain evidence="4">MAH-28</strain>
    </source>
</reference>
<dbReference type="InterPro" id="IPR001466">
    <property type="entry name" value="Beta-lactam-related"/>
</dbReference>
<feature type="chain" id="PRO_5046110571" evidence="1">
    <location>
        <begin position="21"/>
        <end position="384"/>
    </location>
</feature>
<dbReference type="SUPFAM" id="SSF56601">
    <property type="entry name" value="beta-lactamase/transpeptidase-like"/>
    <property type="match status" value="1"/>
</dbReference>
<comment type="caution">
    <text evidence="3">The sequence shown here is derived from an EMBL/GenBank/DDBJ whole genome shotgun (WGS) entry which is preliminary data.</text>
</comment>
<sequence length="384" mass="42720">MKTVLKNSGLLLVLAGALFTACEKPDDFVNKGFDVDLFSKNLKASSEGQTVGYGFAIAQNGKIVKYGSGGHARKAIDAPETDYLITTRQATGSCTKTITALAVLKAMEDKSRNENSFLWELLPPSWNIPAVNRQIRVSHLLSHKSGLTYFGDSYAALRQTMQTPTTGFGDEQKFYAYNNVNFLMCRVLLPCVVSGTAAFEGQSDEAADEAVSQLYRAYVREKIFKTAGLPDYSKINIGPWNDAGPITLKNPDRQMTLYYNYSLPQLNGMMKYTTYLESGAGGWYMNAAEVVQVMLTAEAHKIVSSGMLTRMKEKLMGFDNIVPGKHGNYYWKNGIWGDPQVRGIYTVIMHFPNNVQVVWHTNSRQTNIGDPENVIAKAYDDAWR</sequence>
<proteinExistence type="predicted"/>
<gene>
    <name evidence="3" type="ORF">J7I43_01270</name>
</gene>
<keyword evidence="3" id="KW-0378">Hydrolase</keyword>
<dbReference type="GO" id="GO:0016787">
    <property type="term" value="F:hydrolase activity"/>
    <property type="evidence" value="ECO:0007669"/>
    <property type="project" value="UniProtKB-KW"/>
</dbReference>
<dbReference type="PROSITE" id="PS51257">
    <property type="entry name" value="PROKAR_LIPOPROTEIN"/>
    <property type="match status" value="1"/>
</dbReference>
<dbReference type="EMBL" id="JAGHKP010000001">
    <property type="protein sequence ID" value="MBO9150821.1"/>
    <property type="molecule type" value="Genomic_DNA"/>
</dbReference>
<accession>A0ABS3Y864</accession>